<dbReference type="GO" id="GO:0016020">
    <property type="term" value="C:membrane"/>
    <property type="evidence" value="ECO:0007669"/>
    <property type="project" value="UniProtKB-SubCell"/>
</dbReference>
<keyword evidence="6" id="KW-0812">Transmembrane</keyword>
<evidence type="ECO:0000313" key="7">
    <source>
        <dbReference type="EMBL" id="KSA02179.1"/>
    </source>
</evidence>
<keyword evidence="4" id="KW-0808">Transferase</keyword>
<comment type="similarity">
    <text evidence="2">Belongs to the glycosyltransferase 15 family.</text>
</comment>
<protein>
    <recommendedName>
        <fullName evidence="9">Mannosyltransferase KTR2</fullName>
    </recommendedName>
</protein>
<dbReference type="EMBL" id="LMYN01000033">
    <property type="protein sequence ID" value="KSA02179.1"/>
    <property type="molecule type" value="Genomic_DNA"/>
</dbReference>
<dbReference type="GO" id="GO:0006487">
    <property type="term" value="P:protein N-linked glycosylation"/>
    <property type="evidence" value="ECO:0007669"/>
    <property type="project" value="TreeGrafter"/>
</dbReference>
<sequence length="446" mass="53116">MYNRYYLIPTLVCLWGIYYSIVTHYISNNSYAYKFHNEDLNTIFNPSKASWNFTFPWIDSLPSFSVPNIKIELQKKGSHKLSSNSYLPNDFPFRDRSQKGQENATMVMLVRNRELKGALQSMRSLEDRFNRNYRYPWVFLNDKPFDTDFIEQTTLMASGQTYYELIPSEDWEPPSFIDKDIMEEKLLKAHQDGVIYGGSWSYRNMCHFNSGYFYKQKRLLNYDWYFRVEPDVKYMCDFQYDPFTLLRENNKIYGFVLAIHDYENTMPSLWPTVENFMRDHKDLIHPNNSIEFITSNETSLNYNFELPESNTSYNLCHFWSNFEIGSLNFFRSEAYETYFNYLDKAGGFFYERWGDAPVHSIGLNLLADKDSIHHFEDIGYFHVPYLACPTSIDVLASKRCVCKTKDLENHDPETPHDIQPFSCLSRWWRYGSGKRFLNEIDYTFNN</sequence>
<feature type="transmembrane region" description="Helical" evidence="6">
    <location>
        <begin position="6"/>
        <end position="26"/>
    </location>
</feature>
<dbReference type="GO" id="GO:0000032">
    <property type="term" value="P:cell wall mannoprotein biosynthetic process"/>
    <property type="evidence" value="ECO:0007669"/>
    <property type="project" value="TreeGrafter"/>
</dbReference>
<evidence type="ECO:0000256" key="3">
    <source>
        <dbReference type="ARBA" id="ARBA00022676"/>
    </source>
</evidence>
<keyword evidence="6" id="KW-0472">Membrane</keyword>
<evidence type="ECO:0000256" key="6">
    <source>
        <dbReference type="SAM" id="Phobius"/>
    </source>
</evidence>
<comment type="subcellular location">
    <subcellularLocation>
        <location evidence="1">Membrane</location>
        <topology evidence="1">Single-pass type II membrane protein</topology>
    </subcellularLocation>
</comment>
<dbReference type="PANTHER" id="PTHR31121">
    <property type="entry name" value="ALPHA-1,2 MANNOSYLTRANSFERASE KTR1"/>
    <property type="match status" value="1"/>
</dbReference>
<evidence type="ECO:0000256" key="4">
    <source>
        <dbReference type="ARBA" id="ARBA00022679"/>
    </source>
</evidence>
<dbReference type="FunFam" id="3.90.550.10:FF:000051">
    <property type="entry name" value="Alpha-1,2-mannosyltransferase (Ktr4)"/>
    <property type="match status" value="1"/>
</dbReference>
<gene>
    <name evidence="7" type="ORF">AC631_02087</name>
</gene>
<organism evidence="7 8">
    <name type="scientific">Debaryomyces fabryi</name>
    <dbReference type="NCBI Taxonomy" id="58627"/>
    <lineage>
        <taxon>Eukaryota</taxon>
        <taxon>Fungi</taxon>
        <taxon>Dikarya</taxon>
        <taxon>Ascomycota</taxon>
        <taxon>Saccharomycotina</taxon>
        <taxon>Pichiomycetes</taxon>
        <taxon>Debaryomycetaceae</taxon>
        <taxon>Debaryomyces</taxon>
    </lineage>
</organism>
<dbReference type="Gene3D" id="3.90.550.10">
    <property type="entry name" value="Spore Coat Polysaccharide Biosynthesis Protein SpsA, Chain A"/>
    <property type="match status" value="1"/>
</dbReference>
<dbReference type="GO" id="GO:0005794">
    <property type="term" value="C:Golgi apparatus"/>
    <property type="evidence" value="ECO:0007669"/>
    <property type="project" value="TreeGrafter"/>
</dbReference>
<accession>A0A0V1Q146</accession>
<dbReference type="Proteomes" id="UP000054251">
    <property type="component" value="Unassembled WGS sequence"/>
</dbReference>
<dbReference type="GO" id="GO:0006493">
    <property type="term" value="P:protein O-linked glycosylation"/>
    <property type="evidence" value="ECO:0007669"/>
    <property type="project" value="TreeGrafter"/>
</dbReference>
<keyword evidence="5" id="KW-0735">Signal-anchor</keyword>
<keyword evidence="8" id="KW-1185">Reference proteome</keyword>
<evidence type="ECO:0000256" key="5">
    <source>
        <dbReference type="ARBA" id="ARBA00022968"/>
    </source>
</evidence>
<reference evidence="7 8" key="1">
    <citation type="submission" date="2015-11" db="EMBL/GenBank/DDBJ databases">
        <title>The genome of Debaryomyces fabryi.</title>
        <authorList>
            <person name="Tafer H."/>
            <person name="Lopandic K."/>
        </authorList>
    </citation>
    <scope>NUCLEOTIDE SEQUENCE [LARGE SCALE GENOMIC DNA]</scope>
    <source>
        <strain evidence="7 8">CBS 789</strain>
    </source>
</reference>
<evidence type="ECO:0000256" key="1">
    <source>
        <dbReference type="ARBA" id="ARBA00004606"/>
    </source>
</evidence>
<dbReference type="InterPro" id="IPR029044">
    <property type="entry name" value="Nucleotide-diphossugar_trans"/>
</dbReference>
<dbReference type="PANTHER" id="PTHR31121:SF10">
    <property type="entry name" value="MANNOSYLTRANSFERASE KTR2-RELATED"/>
    <property type="match status" value="1"/>
</dbReference>
<dbReference type="OrthoDB" id="439943at2759"/>
<evidence type="ECO:0000256" key="2">
    <source>
        <dbReference type="ARBA" id="ARBA00007677"/>
    </source>
</evidence>
<dbReference type="InterPro" id="IPR002685">
    <property type="entry name" value="Glyco_trans_15"/>
</dbReference>
<comment type="caution">
    <text evidence="7">The sequence shown here is derived from an EMBL/GenBank/DDBJ whole genome shotgun (WGS) entry which is preliminary data.</text>
</comment>
<evidence type="ECO:0000313" key="8">
    <source>
        <dbReference type="Proteomes" id="UP000054251"/>
    </source>
</evidence>
<dbReference type="AlphaFoldDB" id="A0A0V1Q146"/>
<dbReference type="Pfam" id="PF01793">
    <property type="entry name" value="Glyco_transf_15"/>
    <property type="match status" value="1"/>
</dbReference>
<dbReference type="GO" id="GO:0000026">
    <property type="term" value="F:alpha-1,2-mannosyltransferase activity"/>
    <property type="evidence" value="ECO:0007669"/>
    <property type="project" value="TreeGrafter"/>
</dbReference>
<proteinExistence type="inferred from homology"/>
<dbReference type="SUPFAM" id="SSF53448">
    <property type="entry name" value="Nucleotide-diphospho-sugar transferases"/>
    <property type="match status" value="1"/>
</dbReference>
<dbReference type="RefSeq" id="XP_015468281.1">
    <property type="nucleotide sequence ID" value="XM_015610917.1"/>
</dbReference>
<evidence type="ECO:0008006" key="9">
    <source>
        <dbReference type="Google" id="ProtNLM"/>
    </source>
</evidence>
<keyword evidence="3" id="KW-0328">Glycosyltransferase</keyword>
<keyword evidence="6" id="KW-1133">Transmembrane helix</keyword>
<dbReference type="GeneID" id="26839096"/>
<name>A0A0V1Q146_9ASCO</name>